<accession>A0AAE2ZEF0</accession>
<sequence>MIIKGQLSKEQFAEMQKALKNLELPEKKKQRFLWRMAKHGVIASAKRNVKNQQSPDGEAWKKRQSNYKKKMLRNMPKLLHIREMPETDSVRIYLQGGNYHSGGKKLSAGVVGFTQQHGMKATIRKRDVQSKKTTEREATKKQAKKLRDLGYQVKSGKRWKKPTVKHICENMDMGQAGLLIRKLSEKPPKNTWSIDVPSRVFLGMSDSDFKKALARQLQGIGFGADVKAQDIK</sequence>
<dbReference type="RefSeq" id="WP_164529147.1">
    <property type="nucleotide sequence ID" value="NZ_JAHWLI010000020.1"/>
</dbReference>
<organism evidence="1 2">
    <name type="scientific">Providencia rettgeri</name>
    <dbReference type="NCBI Taxonomy" id="587"/>
    <lineage>
        <taxon>Bacteria</taxon>
        <taxon>Pseudomonadati</taxon>
        <taxon>Pseudomonadota</taxon>
        <taxon>Gammaproteobacteria</taxon>
        <taxon>Enterobacterales</taxon>
        <taxon>Morganellaceae</taxon>
        <taxon>Providencia</taxon>
    </lineage>
</organism>
<protein>
    <recommendedName>
        <fullName evidence="3">Phage protein</fullName>
    </recommendedName>
</protein>
<dbReference type="AlphaFoldDB" id="A0AAE2ZEF0"/>
<dbReference type="Proteomes" id="UP001155882">
    <property type="component" value="Unassembled WGS sequence"/>
</dbReference>
<name>A0AAE2ZEF0_PRORE</name>
<dbReference type="EMBL" id="JAHWLI010000020">
    <property type="protein sequence ID" value="MBW3116448.1"/>
    <property type="molecule type" value="Genomic_DNA"/>
</dbReference>
<evidence type="ECO:0008006" key="3">
    <source>
        <dbReference type="Google" id="ProtNLM"/>
    </source>
</evidence>
<gene>
    <name evidence="1" type="ORF">KYI77_08265</name>
</gene>
<comment type="caution">
    <text evidence="1">The sequence shown here is derived from an EMBL/GenBank/DDBJ whole genome shotgun (WGS) entry which is preliminary data.</text>
</comment>
<reference evidence="1" key="1">
    <citation type="submission" date="2021-07" db="EMBL/GenBank/DDBJ databases">
        <authorList>
            <person name="Stanton E."/>
        </authorList>
    </citation>
    <scope>NUCLEOTIDE SEQUENCE</scope>
    <source>
        <strain evidence="1">2021EL-01139</strain>
    </source>
</reference>
<evidence type="ECO:0000313" key="1">
    <source>
        <dbReference type="EMBL" id="MBW3116448.1"/>
    </source>
</evidence>
<proteinExistence type="predicted"/>
<evidence type="ECO:0000313" key="2">
    <source>
        <dbReference type="Proteomes" id="UP001155882"/>
    </source>
</evidence>